<feature type="signal peptide" evidence="4">
    <location>
        <begin position="1"/>
        <end position="27"/>
    </location>
</feature>
<keyword evidence="6" id="KW-0966">Cell projection</keyword>
<keyword evidence="7" id="KW-1185">Reference proteome</keyword>
<reference evidence="6 7" key="1">
    <citation type="submission" date="2019-02" db="EMBL/GenBank/DDBJ databases">
        <title>Pedobacter sp. RP-1-13 sp. nov., isolated from Arctic soil.</title>
        <authorList>
            <person name="Dahal R.H."/>
        </authorList>
    </citation>
    <scope>NUCLEOTIDE SEQUENCE [LARGE SCALE GENOMIC DNA]</scope>
    <source>
        <strain evidence="6 7">RP-1-13</strain>
    </source>
</reference>
<feature type="domain" description="OmpA-like" evidence="5">
    <location>
        <begin position="523"/>
        <end position="645"/>
    </location>
</feature>
<dbReference type="PROSITE" id="PS51123">
    <property type="entry name" value="OMPA_2"/>
    <property type="match status" value="1"/>
</dbReference>
<evidence type="ECO:0000256" key="1">
    <source>
        <dbReference type="ARBA" id="ARBA00004370"/>
    </source>
</evidence>
<evidence type="ECO:0000256" key="2">
    <source>
        <dbReference type="ARBA" id="ARBA00023136"/>
    </source>
</evidence>
<keyword evidence="4" id="KW-0732">Signal</keyword>
<dbReference type="InterPro" id="IPR025665">
    <property type="entry name" value="Beta-barrel_OMP_2"/>
</dbReference>
<dbReference type="Pfam" id="PF00691">
    <property type="entry name" value="OmpA"/>
    <property type="match status" value="1"/>
</dbReference>
<comment type="subcellular location">
    <subcellularLocation>
        <location evidence="1">Membrane</location>
    </subcellularLocation>
</comment>
<accession>A0A4V2MI02</accession>
<evidence type="ECO:0000256" key="4">
    <source>
        <dbReference type="SAM" id="SignalP"/>
    </source>
</evidence>
<dbReference type="SUPFAM" id="SSF103088">
    <property type="entry name" value="OmpA-like"/>
    <property type="match status" value="1"/>
</dbReference>
<dbReference type="PRINTS" id="PR01021">
    <property type="entry name" value="OMPADOMAIN"/>
</dbReference>
<dbReference type="OrthoDB" id="9805566at2"/>
<dbReference type="GO" id="GO:0016020">
    <property type="term" value="C:membrane"/>
    <property type="evidence" value="ECO:0007669"/>
    <property type="project" value="UniProtKB-SubCell"/>
</dbReference>
<evidence type="ECO:0000313" key="6">
    <source>
        <dbReference type="EMBL" id="TCC88496.1"/>
    </source>
</evidence>
<dbReference type="InterPro" id="IPR036737">
    <property type="entry name" value="OmpA-like_sf"/>
</dbReference>
<dbReference type="AlphaFoldDB" id="A0A4V2MI02"/>
<dbReference type="CDD" id="cd07185">
    <property type="entry name" value="OmpA_C-like"/>
    <property type="match status" value="1"/>
</dbReference>
<gene>
    <name evidence="6" type="ORF">EZ428_17795</name>
</gene>
<dbReference type="InterPro" id="IPR006665">
    <property type="entry name" value="OmpA-like"/>
</dbReference>
<evidence type="ECO:0000259" key="5">
    <source>
        <dbReference type="PROSITE" id="PS51123"/>
    </source>
</evidence>
<dbReference type="EMBL" id="SJSK01000005">
    <property type="protein sequence ID" value="TCC88496.1"/>
    <property type="molecule type" value="Genomic_DNA"/>
</dbReference>
<dbReference type="Gene3D" id="3.30.1330.60">
    <property type="entry name" value="OmpA-like domain"/>
    <property type="match status" value="1"/>
</dbReference>
<proteinExistence type="predicted"/>
<dbReference type="Pfam" id="PF13568">
    <property type="entry name" value="OMP_b-brl_2"/>
    <property type="match status" value="1"/>
</dbReference>
<evidence type="ECO:0000313" key="7">
    <source>
        <dbReference type="Proteomes" id="UP000292884"/>
    </source>
</evidence>
<dbReference type="Proteomes" id="UP000292884">
    <property type="component" value="Unassembled WGS sequence"/>
</dbReference>
<protein>
    <submittedName>
        <fullName evidence="6">Flagellar motor protein MotB</fullName>
    </submittedName>
</protein>
<evidence type="ECO:0000256" key="3">
    <source>
        <dbReference type="PROSITE-ProRule" id="PRU00473"/>
    </source>
</evidence>
<keyword evidence="6" id="KW-0282">Flagellum</keyword>
<sequence length="645" mass="70780">MLSLNKIIQKTVGCCLILLFLQTTTSAQTTSPKWWFGAAAGANANFFDGTTQRLNNGLIVPSAFHKGKGIRPFGSVLVEYRPTPIWGGSLNIGYDGRGGKFDDVIAPCDCPATLATNVSYITIEPTLRVNPWGGNLYFFTGPRFAFNLQKDFDYTQLKQPNTSGELSEVRKSVISAQVGAGYDIDMSAPTSTSKFVVSPFVSFHPYFGQDVREIESWSMSTVRVGVALKFGKAKLIAKQETTSTPIPLAEVSFSVRAPKAVVMKRKVNETLPLLNYVFFDEGSTAIPSRYVMLSPSQAATFKQEDLQQEPAESMNIRSQRQLNVYYNVLNILGDRMRANPAVDITLSGASLAGAKEGNLFATEIKKYLVNVFNINENRIATNGRIKPINPSEQKGGKKELNLLREGDRRVDILSNSNALMMELGSGIMKPVYINTTQSNGTDGDVIFYVGKANEVLSSYMIDVTSPNGVTKQYGPFTKNEEHIAGNTILGNGTPGSYKVVMTGTTKMGNTIKKESTVDIVATQEQTENGTRYSILYNFNKANTIATYAKFLTEEVAPLISENSTVNIHGHTDIIGSETYNLELSKRRAQETQQILEAALAKAGKRNVKFETTGLGEAEDRSPFGNGKPEERFYNRTVVIDIKTAN</sequence>
<dbReference type="InterPro" id="IPR006664">
    <property type="entry name" value="OMP_bac"/>
</dbReference>
<keyword evidence="6" id="KW-0969">Cilium</keyword>
<feature type="chain" id="PRO_5020774853" evidence="4">
    <location>
        <begin position="28"/>
        <end position="645"/>
    </location>
</feature>
<keyword evidence="2 3" id="KW-0472">Membrane</keyword>
<name>A0A4V2MI02_9SPHI</name>
<comment type="caution">
    <text evidence="6">The sequence shown here is derived from an EMBL/GenBank/DDBJ whole genome shotgun (WGS) entry which is preliminary data.</text>
</comment>
<organism evidence="6 7">
    <name type="scientific">Pedobacter frigiditerrae</name>
    <dbReference type="NCBI Taxonomy" id="2530452"/>
    <lineage>
        <taxon>Bacteria</taxon>
        <taxon>Pseudomonadati</taxon>
        <taxon>Bacteroidota</taxon>
        <taxon>Sphingobacteriia</taxon>
        <taxon>Sphingobacteriales</taxon>
        <taxon>Sphingobacteriaceae</taxon>
        <taxon>Pedobacter</taxon>
    </lineage>
</organism>